<feature type="chain" id="PRO_5003261863" description="Cadherin domain-containing protein" evidence="1">
    <location>
        <begin position="19"/>
        <end position="652"/>
    </location>
</feature>
<proteinExistence type="predicted"/>
<sequence>MKYLNLLLIILFVFGVNANSSSYNINVDILAFSTLKYYNINKYTLLNSNQGVVDNSNIDSLFGLLEDVLSFDSTNTTLLLTFSPSIGLYYLYSNNGDENFKIISQVAINQSIFPFFYEDQRYIFCDSLKTAYLPISLGSYDVDVLSLNFGTGEMGTIRLPATDSAQSPQSKQAIDSENEILYISYITNQNQTKIASIDLQTQNTKNIYPISNIPQGNIKLMFTNQKGDLFVIKPTNNSNTTVTICKVDFGNSNNCTDIYTISLGYYFGYNYQPYVVNNDKSELMFIQIAEGTTTGTTTFNLIFLDINNSFTPKNKLKMKFLSLFVLVLLSFSCINSTPIDGDGSINIYSLSRFPNFVEQSILLNTLSGVKTNHSIHNLSGSFEDVLYYDRYNDTFILTRSDSTGYYYLYTNNYNENYQMISQVEMDKSLYPFSYLNQRFTFSSDSKSVFLPITTITSKVNVLEINFGTGQMLKVNLGVTDSAQNPQARQAIDDYRQILYVSYVTNQNTTTVISLDLTTYKTVTYPLLNIDQGLVNYMFTSQNGNLYVIKPTPGSKTNVTVCKVDLGITNNCKDIYTISLGNYLQYNYQPYIVNSDFDELMFIQVVEGTTPKTTSFQLTVIDIINNFTPKNIDFTIDNDWYLSSQITQNFFNF</sequence>
<evidence type="ECO:0000313" key="3">
    <source>
        <dbReference type="Proteomes" id="UP000001064"/>
    </source>
</evidence>
<dbReference type="GeneID" id="10500056"/>
<dbReference type="VEuPathDB" id="AmoebaDB:DICPUDRAFT_79906"/>
<accession>F0ZNZ8</accession>
<dbReference type="InParanoid" id="F0ZNZ8"/>
<evidence type="ECO:0000256" key="1">
    <source>
        <dbReference type="SAM" id="SignalP"/>
    </source>
</evidence>
<organism evidence="2 3">
    <name type="scientific">Dictyostelium purpureum</name>
    <name type="common">Slime mold</name>
    <dbReference type="NCBI Taxonomy" id="5786"/>
    <lineage>
        <taxon>Eukaryota</taxon>
        <taxon>Amoebozoa</taxon>
        <taxon>Evosea</taxon>
        <taxon>Eumycetozoa</taxon>
        <taxon>Dictyostelia</taxon>
        <taxon>Dictyosteliales</taxon>
        <taxon>Dictyosteliaceae</taxon>
        <taxon>Dictyostelium</taxon>
    </lineage>
</organism>
<dbReference type="AlphaFoldDB" id="F0ZNZ8"/>
<dbReference type="Proteomes" id="UP000001064">
    <property type="component" value="Unassembled WGS sequence"/>
</dbReference>
<keyword evidence="3" id="KW-1185">Reference proteome</keyword>
<name>F0ZNZ8_DICPU</name>
<evidence type="ECO:0000313" key="2">
    <source>
        <dbReference type="EMBL" id="EGC34338.1"/>
    </source>
</evidence>
<dbReference type="KEGG" id="dpp:DICPUDRAFT_79906"/>
<dbReference type="RefSeq" id="XP_003289131.1">
    <property type="nucleotide sequence ID" value="XM_003289083.1"/>
</dbReference>
<gene>
    <name evidence="2" type="ORF">DICPUDRAFT_79906</name>
</gene>
<evidence type="ECO:0008006" key="4">
    <source>
        <dbReference type="Google" id="ProtNLM"/>
    </source>
</evidence>
<feature type="signal peptide" evidence="1">
    <location>
        <begin position="1"/>
        <end position="18"/>
    </location>
</feature>
<reference evidence="3" key="1">
    <citation type="journal article" date="2011" name="Genome Biol.">
        <title>Comparative genomics of the social amoebae Dictyostelium discoideum and Dictyostelium purpureum.</title>
        <authorList>
            <consortium name="US DOE Joint Genome Institute (JGI-PGF)"/>
            <person name="Sucgang R."/>
            <person name="Kuo A."/>
            <person name="Tian X."/>
            <person name="Salerno W."/>
            <person name="Parikh A."/>
            <person name="Feasley C.L."/>
            <person name="Dalin E."/>
            <person name="Tu H."/>
            <person name="Huang E."/>
            <person name="Barry K."/>
            <person name="Lindquist E."/>
            <person name="Shapiro H."/>
            <person name="Bruce D."/>
            <person name="Schmutz J."/>
            <person name="Salamov A."/>
            <person name="Fey P."/>
            <person name="Gaudet P."/>
            <person name="Anjard C."/>
            <person name="Babu M.M."/>
            <person name="Basu S."/>
            <person name="Bushmanova Y."/>
            <person name="van der Wel H."/>
            <person name="Katoh-Kurasawa M."/>
            <person name="Dinh C."/>
            <person name="Coutinho P.M."/>
            <person name="Saito T."/>
            <person name="Elias M."/>
            <person name="Schaap P."/>
            <person name="Kay R.R."/>
            <person name="Henrissat B."/>
            <person name="Eichinger L."/>
            <person name="Rivero F."/>
            <person name="Putnam N.H."/>
            <person name="West C.M."/>
            <person name="Loomis W.F."/>
            <person name="Chisholm R.L."/>
            <person name="Shaulsky G."/>
            <person name="Strassmann J.E."/>
            <person name="Queller D.C."/>
            <person name="Kuspa A."/>
            <person name="Grigoriev I.V."/>
        </authorList>
    </citation>
    <scope>NUCLEOTIDE SEQUENCE [LARGE SCALE GENOMIC DNA]</scope>
    <source>
        <strain evidence="3">QSDP1</strain>
    </source>
</reference>
<dbReference type="eggNOG" id="ENOG502RIHM">
    <property type="taxonomic scope" value="Eukaryota"/>
</dbReference>
<protein>
    <recommendedName>
        <fullName evidence="4">Cadherin domain-containing protein</fullName>
    </recommendedName>
</protein>
<dbReference type="EMBL" id="GL871101">
    <property type="protein sequence ID" value="EGC34338.1"/>
    <property type="molecule type" value="Genomic_DNA"/>
</dbReference>
<keyword evidence="1" id="KW-0732">Signal</keyword>